<accession>A0A0J8U1F6</accession>
<sequence length="116" mass="13362">MGQPQYMTANAMAVQMLSMSLQHHLQSSKECHCSHPCVIITVSLQYLQQTHQHRSNNKPPLKMPMHMTTTLKKRAVKKLALVLSKQLMKRVAGSLDKQVTHAYARQVTLRYPQRRQ</sequence>
<gene>
    <name evidence="1" type="ORF">CISG_08348</name>
</gene>
<evidence type="ECO:0000313" key="1">
    <source>
        <dbReference type="EMBL" id="KMU80242.1"/>
    </source>
</evidence>
<name>A0A0J8U1F6_COCIT</name>
<proteinExistence type="predicted"/>
<evidence type="ECO:0000313" key="2">
    <source>
        <dbReference type="Proteomes" id="UP000054559"/>
    </source>
</evidence>
<reference evidence="2" key="1">
    <citation type="journal article" date="2010" name="Genome Res.">
        <title>Population genomic sequencing of Coccidioides fungi reveals recent hybridization and transposon control.</title>
        <authorList>
            <person name="Neafsey D.E."/>
            <person name="Barker B.M."/>
            <person name="Sharpton T.J."/>
            <person name="Stajich J.E."/>
            <person name="Park D.J."/>
            <person name="Whiston E."/>
            <person name="Hung C.-Y."/>
            <person name="McMahan C."/>
            <person name="White J."/>
            <person name="Sykes S."/>
            <person name="Heiman D."/>
            <person name="Young S."/>
            <person name="Zeng Q."/>
            <person name="Abouelleil A."/>
            <person name="Aftuck L."/>
            <person name="Bessette D."/>
            <person name="Brown A."/>
            <person name="FitzGerald M."/>
            <person name="Lui A."/>
            <person name="Macdonald J.P."/>
            <person name="Priest M."/>
            <person name="Orbach M.J."/>
            <person name="Galgiani J.N."/>
            <person name="Kirkland T.N."/>
            <person name="Cole G.T."/>
            <person name="Birren B.W."/>
            <person name="Henn M.R."/>
            <person name="Taylor J.W."/>
            <person name="Rounsley S.D."/>
        </authorList>
    </citation>
    <scope>NUCLEOTIDE SEQUENCE [LARGE SCALE GENOMIC DNA]</scope>
    <source>
        <strain evidence="2">RMSCC 3703</strain>
    </source>
</reference>
<dbReference type="AlphaFoldDB" id="A0A0J8U1F6"/>
<protein>
    <submittedName>
        <fullName evidence="1">Uncharacterized protein</fullName>
    </submittedName>
</protein>
<organism evidence="1 2">
    <name type="scientific">Coccidioides immitis RMSCC 3703</name>
    <dbReference type="NCBI Taxonomy" id="454286"/>
    <lineage>
        <taxon>Eukaryota</taxon>
        <taxon>Fungi</taxon>
        <taxon>Dikarya</taxon>
        <taxon>Ascomycota</taxon>
        <taxon>Pezizomycotina</taxon>
        <taxon>Eurotiomycetes</taxon>
        <taxon>Eurotiomycetidae</taxon>
        <taxon>Onygenales</taxon>
        <taxon>Onygenaceae</taxon>
        <taxon>Coccidioides</taxon>
    </lineage>
</organism>
<dbReference type="EMBL" id="DS268185">
    <property type="protein sequence ID" value="KMU80242.1"/>
    <property type="molecule type" value="Genomic_DNA"/>
</dbReference>
<dbReference type="Proteomes" id="UP000054559">
    <property type="component" value="Unassembled WGS sequence"/>
</dbReference>